<comment type="caution">
    <text evidence="3">The sequence shown here is derived from an EMBL/GenBank/DDBJ whole genome shotgun (WGS) entry which is preliminary data.</text>
</comment>
<keyword evidence="4" id="KW-1185">Reference proteome</keyword>
<accession>A0ABR1HSB9</accession>
<evidence type="ECO:0000313" key="4">
    <source>
        <dbReference type="Proteomes" id="UP001498476"/>
    </source>
</evidence>
<feature type="region of interest" description="Disordered" evidence="1">
    <location>
        <begin position="145"/>
        <end position="168"/>
    </location>
</feature>
<proteinExistence type="predicted"/>
<dbReference type="PANTHER" id="PTHR13832">
    <property type="entry name" value="PROTEIN PHOSPHATASE 2C"/>
    <property type="match status" value="1"/>
</dbReference>
<reference evidence="3 4" key="1">
    <citation type="journal article" date="2025" name="Microbiol. Resour. Announc.">
        <title>Draft genome sequences for Neonectria magnoliae and Neonectria punicea, canker pathogens of Liriodendron tulipifera and Acer saccharum in West Virginia.</title>
        <authorList>
            <person name="Petronek H.M."/>
            <person name="Kasson M.T."/>
            <person name="Metheny A.M."/>
            <person name="Stauder C.M."/>
            <person name="Lovett B."/>
            <person name="Lynch S.C."/>
            <person name="Garnas J.R."/>
            <person name="Kasson L.R."/>
            <person name="Stajich J.E."/>
        </authorList>
    </citation>
    <scope>NUCLEOTIDE SEQUENCE [LARGE SCALE GENOMIC DNA]</scope>
    <source>
        <strain evidence="3 4">NRRL 64653</strain>
    </source>
</reference>
<dbReference type="Pfam" id="PF00481">
    <property type="entry name" value="PP2C"/>
    <property type="match status" value="1"/>
</dbReference>
<evidence type="ECO:0000313" key="3">
    <source>
        <dbReference type="EMBL" id="KAK7423722.1"/>
    </source>
</evidence>
<dbReference type="SMART" id="SM00332">
    <property type="entry name" value="PP2Cc"/>
    <property type="match status" value="1"/>
</dbReference>
<dbReference type="InterPro" id="IPR036457">
    <property type="entry name" value="PPM-type-like_dom_sf"/>
</dbReference>
<dbReference type="Proteomes" id="UP001498476">
    <property type="component" value="Unassembled WGS sequence"/>
</dbReference>
<dbReference type="PROSITE" id="PS51746">
    <property type="entry name" value="PPM_2"/>
    <property type="match status" value="1"/>
</dbReference>
<dbReference type="Gene3D" id="3.60.40.10">
    <property type="entry name" value="PPM-type phosphatase domain"/>
    <property type="match status" value="1"/>
</dbReference>
<evidence type="ECO:0000259" key="2">
    <source>
        <dbReference type="PROSITE" id="PS51746"/>
    </source>
</evidence>
<sequence length="443" mass="47809">MGQGDIVTDKRQIVIASQSDGGSNRTATIHILQHQPTGRPIEDRYSIDVRVREQDGSEDGQTTLLLGVYDGHRGFAAAAYVAEALPSEVLSTVAHLSNDADGRGQLMQQTFERFDHQMISSFQDTHSPPVKPAARTPRRILSSIATKMSRAKRQKGDESSDRESSITEEGITAAMRVLSGCTASMLMIMVPHSCQGTPSANLINLGDSRVVVASLNPGPSIQATSIDLNSGVQDEQMLITSQHPGDDPRDIFVGGRLFGETLSTRAFGDGIYKLPLRAGRGAVAQNAAGEQTKYFELTREERDQHRDLIHQLSAHQQAAAASKGKAKSIPLTDRFDTLFWAYKSPPYVSSTPQVTNVSMAGQDDPPNSPGTQPIVGIVATDGLWDLVSSEEAVEILRPALSQNEPALLNNDLNAAQILFDGVVERKGRKPGDDVTILVLVLPV</sequence>
<dbReference type="SUPFAM" id="SSF81606">
    <property type="entry name" value="PP2C-like"/>
    <property type="match status" value="1"/>
</dbReference>
<feature type="domain" description="PPM-type phosphatase" evidence="2">
    <location>
        <begin position="44"/>
        <end position="441"/>
    </location>
</feature>
<name>A0ABR1HSB9_9HYPO</name>
<evidence type="ECO:0000256" key="1">
    <source>
        <dbReference type="SAM" id="MobiDB-lite"/>
    </source>
</evidence>
<dbReference type="InterPro" id="IPR001932">
    <property type="entry name" value="PPM-type_phosphatase-like_dom"/>
</dbReference>
<dbReference type="EMBL" id="JAZAVJ010000008">
    <property type="protein sequence ID" value="KAK7423722.1"/>
    <property type="molecule type" value="Genomic_DNA"/>
</dbReference>
<protein>
    <recommendedName>
        <fullName evidence="2">PPM-type phosphatase domain-containing protein</fullName>
    </recommendedName>
</protein>
<feature type="compositionally biased region" description="Basic and acidic residues" evidence="1">
    <location>
        <begin position="154"/>
        <end position="165"/>
    </location>
</feature>
<dbReference type="InterPro" id="IPR015655">
    <property type="entry name" value="PP2C"/>
</dbReference>
<dbReference type="PANTHER" id="PTHR13832:SF792">
    <property type="entry name" value="GM14286P"/>
    <property type="match status" value="1"/>
</dbReference>
<organism evidence="3 4">
    <name type="scientific">Neonectria punicea</name>
    <dbReference type="NCBI Taxonomy" id="979145"/>
    <lineage>
        <taxon>Eukaryota</taxon>
        <taxon>Fungi</taxon>
        <taxon>Dikarya</taxon>
        <taxon>Ascomycota</taxon>
        <taxon>Pezizomycotina</taxon>
        <taxon>Sordariomycetes</taxon>
        <taxon>Hypocreomycetidae</taxon>
        <taxon>Hypocreales</taxon>
        <taxon>Nectriaceae</taxon>
        <taxon>Neonectria</taxon>
    </lineage>
</organism>
<gene>
    <name evidence="3" type="ORF">QQX98_000912</name>
</gene>